<dbReference type="VEuPathDB" id="FungiDB:RhiirFUN_024058"/>
<evidence type="ECO:0000313" key="2">
    <source>
        <dbReference type="EMBL" id="PKC75086.1"/>
    </source>
</evidence>
<reference evidence="3 5" key="1">
    <citation type="submission" date="2016-04" db="EMBL/GenBank/DDBJ databases">
        <title>Genome analyses suggest a sexual origin of heterokaryosis in a supposedly ancient asexual fungus.</title>
        <authorList>
            <person name="Ropars J."/>
            <person name="Sedzielewska K."/>
            <person name="Noel J."/>
            <person name="Charron P."/>
            <person name="Farinelli L."/>
            <person name="Marton T."/>
            <person name="Kruger M."/>
            <person name="Pelin A."/>
            <person name="Brachmann A."/>
            <person name="Corradi N."/>
        </authorList>
    </citation>
    <scope>NUCLEOTIDE SEQUENCE [LARGE SCALE GENOMIC DNA]</scope>
    <source>
        <strain evidence="3 5">C2</strain>
    </source>
</reference>
<dbReference type="EMBL" id="LLXL01002337">
    <property type="protein sequence ID" value="PKK61110.1"/>
    <property type="molecule type" value="Genomic_DNA"/>
</dbReference>
<dbReference type="VEuPathDB" id="FungiDB:FUN_008155"/>
<organism evidence="2 4">
    <name type="scientific">Rhizophagus irregularis</name>
    <dbReference type="NCBI Taxonomy" id="588596"/>
    <lineage>
        <taxon>Eukaryota</taxon>
        <taxon>Fungi</taxon>
        <taxon>Fungi incertae sedis</taxon>
        <taxon>Mucoromycota</taxon>
        <taxon>Glomeromycotina</taxon>
        <taxon>Glomeromycetes</taxon>
        <taxon>Glomerales</taxon>
        <taxon>Glomeraceae</taxon>
        <taxon>Rhizophagus</taxon>
    </lineage>
</organism>
<dbReference type="Proteomes" id="UP000233469">
    <property type="component" value="Unassembled WGS sequence"/>
</dbReference>
<evidence type="ECO:0000313" key="3">
    <source>
        <dbReference type="EMBL" id="PKK61110.1"/>
    </source>
</evidence>
<reference evidence="4 5" key="2">
    <citation type="submission" date="2017-10" db="EMBL/GenBank/DDBJ databases">
        <title>Extensive intraspecific genome diversity in a model arbuscular mycorrhizal fungus.</title>
        <authorList>
            <person name="Chen E.C.H."/>
            <person name="Morin E."/>
            <person name="Baudet D."/>
            <person name="Noel J."/>
            <person name="Ndikumana S."/>
            <person name="Charron P."/>
            <person name="St-Onge C."/>
            <person name="Giorgi J."/>
            <person name="Grigoriev I.V."/>
            <person name="Roux C."/>
            <person name="Martin F.M."/>
            <person name="Corradi N."/>
        </authorList>
    </citation>
    <scope>NUCLEOTIDE SEQUENCE [LARGE SCALE GENOMIC DNA]</scope>
    <source>
        <strain evidence="2 4">A1</strain>
        <strain evidence="3 5">C2</strain>
    </source>
</reference>
<dbReference type="EMBL" id="LLXH01000032">
    <property type="protein sequence ID" value="PKC75086.1"/>
    <property type="molecule type" value="Genomic_DNA"/>
</dbReference>
<evidence type="ECO:0000313" key="4">
    <source>
        <dbReference type="Proteomes" id="UP000232688"/>
    </source>
</evidence>
<dbReference type="VEuPathDB" id="FungiDB:RhiirA1_529078"/>
<protein>
    <recommendedName>
        <fullName evidence="6">SAM domain-containing protein</fullName>
    </recommendedName>
</protein>
<accession>A0A2N0SHV0</accession>
<proteinExistence type="predicted"/>
<reference evidence="2 4" key="3">
    <citation type="submission" date="2017-10" db="EMBL/GenBank/DDBJ databases">
        <title>Genome analyses suggest a sexual origin of heterokaryosis in a supposedly ancient asexual fungus.</title>
        <authorList>
            <person name="Corradi N."/>
            <person name="Sedzielewska K."/>
            <person name="Noel J."/>
            <person name="Charron P."/>
            <person name="Farinelli L."/>
            <person name="Marton T."/>
            <person name="Kruger M."/>
            <person name="Pelin A."/>
            <person name="Brachmann A."/>
            <person name="Corradi N."/>
        </authorList>
    </citation>
    <scope>NUCLEOTIDE SEQUENCE [LARGE SCALE GENOMIC DNA]</scope>
    <source>
        <strain evidence="2 4">A1</strain>
    </source>
</reference>
<comment type="caution">
    <text evidence="2">The sequence shown here is derived from an EMBL/GenBank/DDBJ whole genome shotgun (WGS) entry which is preliminary data.</text>
</comment>
<evidence type="ECO:0008006" key="6">
    <source>
        <dbReference type="Google" id="ProtNLM"/>
    </source>
</evidence>
<feature type="region of interest" description="Disordered" evidence="1">
    <location>
        <begin position="239"/>
        <end position="269"/>
    </location>
</feature>
<sequence length="492" mass="56664">MSSISPRNYQIGVCFTCQLCMYCGLDLTSNNCNCDKSIKPTKKNRTKEVANFRNLTYKPAIVHEKIKNTLSNSNQKYGYKLDIELPYNCTLCSACNSQINRNVKAADKEKKNIIVIPSSPTDGTSLPSTPLQMEFKLRMSIKQNKQVLPFVIISFTLDNPNFINFRDKLESYICEQVGLVYRNEYTLAYKSHSESGAGTLLGNEEAFDEFLKDYQSIVAGNKKVVIIVILRELSKKRSHENEVSEQESNDESENEAYQNTKSKKQLKKHIKKRIPKEATLNENEALVGSYVMKLNDKYICEIQNHKRCFIKEDRHLSLTNFAISLWAKEIVNKNADLDTPPNHAIFSMMHSVKVTRKDSSNIDNYPQSMTAYPQYSQQMYFPSPFSYNYPDCDYNIQRRTSISQISDHSTSVNSQISDHSSIKKIVPNMEDFLKNLDQEFGDGKFTCYLSIFEEQEILVNQLARLSDSEYILMDVTIIGRRQILRDEAKKYE</sequence>
<name>A0A2N0SHV0_9GLOM</name>
<evidence type="ECO:0000313" key="5">
    <source>
        <dbReference type="Proteomes" id="UP000233469"/>
    </source>
</evidence>
<gene>
    <name evidence="2" type="ORF">RhiirA1_529078</name>
    <name evidence="3" type="ORF">RhiirC2_856458</name>
</gene>
<dbReference type="AlphaFoldDB" id="A0A2N0SHV0"/>
<feature type="compositionally biased region" description="Acidic residues" evidence="1">
    <location>
        <begin position="243"/>
        <end position="254"/>
    </location>
</feature>
<evidence type="ECO:0000256" key="1">
    <source>
        <dbReference type="SAM" id="MobiDB-lite"/>
    </source>
</evidence>
<dbReference type="Proteomes" id="UP000232688">
    <property type="component" value="Unassembled WGS sequence"/>
</dbReference>